<evidence type="ECO:0000259" key="1">
    <source>
        <dbReference type="Pfam" id="PF13518"/>
    </source>
</evidence>
<dbReference type="EMBL" id="VSSQ01033941">
    <property type="protein sequence ID" value="MPM85719.1"/>
    <property type="molecule type" value="Genomic_DNA"/>
</dbReference>
<organism evidence="2">
    <name type="scientific">bioreactor metagenome</name>
    <dbReference type="NCBI Taxonomy" id="1076179"/>
    <lineage>
        <taxon>unclassified sequences</taxon>
        <taxon>metagenomes</taxon>
        <taxon>ecological metagenomes</taxon>
    </lineage>
</organism>
<dbReference type="AlphaFoldDB" id="A0A645D966"/>
<sequence length="114" mass="13625">MSGKKGMTHYATETKQEAIRLFLEEGWTYREIARELEIRDSDRIEVWVRDYRRQGAEIFTRQQGRPKKVMDEKAYIAKLEMENKLLKKLQSELQKDMLAKRDIGRSTTTRKNTK</sequence>
<protein>
    <recommendedName>
        <fullName evidence="1">Insertion element IS150 protein InsJ-like helix-turn-helix domain-containing protein</fullName>
    </recommendedName>
</protein>
<feature type="domain" description="Insertion element IS150 protein InsJ-like helix-turn-helix" evidence="1">
    <location>
        <begin position="15"/>
        <end position="67"/>
    </location>
</feature>
<reference evidence="2" key="1">
    <citation type="submission" date="2019-08" db="EMBL/GenBank/DDBJ databases">
        <authorList>
            <person name="Kucharzyk K."/>
            <person name="Murdoch R.W."/>
            <person name="Higgins S."/>
            <person name="Loffler F."/>
        </authorList>
    </citation>
    <scope>NUCLEOTIDE SEQUENCE</scope>
</reference>
<comment type="caution">
    <text evidence="2">The sequence shown here is derived from an EMBL/GenBank/DDBJ whole genome shotgun (WGS) entry which is preliminary data.</text>
</comment>
<dbReference type="InterPro" id="IPR055247">
    <property type="entry name" value="InsJ-like_HTH"/>
</dbReference>
<dbReference type="Pfam" id="PF13518">
    <property type="entry name" value="HTH_28"/>
    <property type="match status" value="1"/>
</dbReference>
<gene>
    <name evidence="2" type="ORF">SDC9_132800</name>
</gene>
<proteinExistence type="predicted"/>
<dbReference type="InterPro" id="IPR009057">
    <property type="entry name" value="Homeodomain-like_sf"/>
</dbReference>
<accession>A0A645D966</accession>
<evidence type="ECO:0000313" key="2">
    <source>
        <dbReference type="EMBL" id="MPM85719.1"/>
    </source>
</evidence>
<dbReference type="SUPFAM" id="SSF46689">
    <property type="entry name" value="Homeodomain-like"/>
    <property type="match status" value="1"/>
</dbReference>
<dbReference type="Gene3D" id="1.10.10.60">
    <property type="entry name" value="Homeodomain-like"/>
    <property type="match status" value="1"/>
</dbReference>
<name>A0A645D966_9ZZZZ</name>